<evidence type="ECO:0000313" key="1">
    <source>
        <dbReference type="EMBL" id="KAI4314929.1"/>
    </source>
</evidence>
<organism evidence="1 2">
    <name type="scientific">Bauhinia variegata</name>
    <name type="common">Purple orchid tree</name>
    <name type="synonym">Phanera variegata</name>
    <dbReference type="NCBI Taxonomy" id="167791"/>
    <lineage>
        <taxon>Eukaryota</taxon>
        <taxon>Viridiplantae</taxon>
        <taxon>Streptophyta</taxon>
        <taxon>Embryophyta</taxon>
        <taxon>Tracheophyta</taxon>
        <taxon>Spermatophyta</taxon>
        <taxon>Magnoliopsida</taxon>
        <taxon>eudicotyledons</taxon>
        <taxon>Gunneridae</taxon>
        <taxon>Pentapetalae</taxon>
        <taxon>rosids</taxon>
        <taxon>fabids</taxon>
        <taxon>Fabales</taxon>
        <taxon>Fabaceae</taxon>
        <taxon>Cercidoideae</taxon>
        <taxon>Cercideae</taxon>
        <taxon>Bauhiniinae</taxon>
        <taxon>Bauhinia</taxon>
    </lineage>
</organism>
<name>A0ACB9LVM1_BAUVA</name>
<dbReference type="EMBL" id="CM039436">
    <property type="protein sequence ID" value="KAI4314929.1"/>
    <property type="molecule type" value="Genomic_DNA"/>
</dbReference>
<proteinExistence type="predicted"/>
<gene>
    <name evidence="1" type="ORF">L6164_027789</name>
</gene>
<accession>A0ACB9LVM1</accession>
<dbReference type="Proteomes" id="UP000828941">
    <property type="component" value="Chromosome 11"/>
</dbReference>
<sequence>MSAAELDTQPSPSPPPASSSESPKKDNIVRDIILWRRKKLSAAVVIATTAIWALMEVYQFNLVTLISWAAIFVVSSMFLWSNLLRLLGKEPPHLSRLELSEESGQRTANTVRSWIEEGVKLMFWVSAEAEWPIFLGVVTGLLFISYVGSCANDLLTFLFIGTLVGMTVPVTYVKNEDRLKSLMEWLKTKSKRSYQLIDEKALKEIKGKLVNDKKDKKAE</sequence>
<reference evidence="1 2" key="1">
    <citation type="journal article" date="2022" name="DNA Res.">
        <title>Chromosomal-level genome assembly of the orchid tree Bauhinia variegata (Leguminosae; Cercidoideae) supports the allotetraploid origin hypothesis of Bauhinia.</title>
        <authorList>
            <person name="Zhong Y."/>
            <person name="Chen Y."/>
            <person name="Zheng D."/>
            <person name="Pang J."/>
            <person name="Liu Y."/>
            <person name="Luo S."/>
            <person name="Meng S."/>
            <person name="Qian L."/>
            <person name="Wei D."/>
            <person name="Dai S."/>
            <person name="Zhou R."/>
        </authorList>
    </citation>
    <scope>NUCLEOTIDE SEQUENCE [LARGE SCALE GENOMIC DNA]</scope>
    <source>
        <strain evidence="1">BV-YZ2020</strain>
    </source>
</reference>
<comment type="caution">
    <text evidence="1">The sequence shown here is derived from an EMBL/GenBank/DDBJ whole genome shotgun (WGS) entry which is preliminary data.</text>
</comment>
<protein>
    <submittedName>
        <fullName evidence="1">Uncharacterized protein</fullName>
    </submittedName>
</protein>
<keyword evidence="2" id="KW-1185">Reference proteome</keyword>
<evidence type="ECO:0000313" key="2">
    <source>
        <dbReference type="Proteomes" id="UP000828941"/>
    </source>
</evidence>